<feature type="region of interest" description="Disordered" evidence="1">
    <location>
        <begin position="175"/>
        <end position="223"/>
    </location>
</feature>
<protein>
    <recommendedName>
        <fullName evidence="2">Putative glycogen debranching enzyme N-terminal domain-containing protein</fullName>
    </recommendedName>
</protein>
<feature type="compositionally biased region" description="Low complexity" evidence="1">
    <location>
        <begin position="203"/>
        <end position="214"/>
    </location>
</feature>
<evidence type="ECO:0000313" key="3">
    <source>
        <dbReference type="EMBL" id="TNH31263.1"/>
    </source>
</evidence>
<evidence type="ECO:0000256" key="1">
    <source>
        <dbReference type="SAM" id="MobiDB-lite"/>
    </source>
</evidence>
<reference evidence="3 4" key="1">
    <citation type="submission" date="2019-06" db="EMBL/GenBank/DDBJ databases">
        <title>Micromonospora ordensis sp. nov., isolated from deep marine sediment.</title>
        <authorList>
            <person name="Veyisoglu A."/>
            <person name="Carro L."/>
            <person name="Klenk H.-P."/>
            <person name="Sahin N."/>
        </authorList>
    </citation>
    <scope>NUCLEOTIDE SEQUENCE [LARGE SCALE GENOMIC DNA]</scope>
    <source>
        <strain evidence="3 4">S2509</strain>
    </source>
</reference>
<name>A0A5C4QZR9_9ACTN</name>
<dbReference type="AlphaFoldDB" id="A0A5C4QZR9"/>
<dbReference type="OrthoDB" id="9759959at2"/>
<dbReference type="Pfam" id="PF14742">
    <property type="entry name" value="GDE_N_bis"/>
    <property type="match status" value="1"/>
</dbReference>
<feature type="compositionally biased region" description="Basic residues" evidence="1">
    <location>
        <begin position="129"/>
        <end position="138"/>
    </location>
</feature>
<dbReference type="InterPro" id="IPR032856">
    <property type="entry name" value="GDE_N_bis"/>
</dbReference>
<accession>A0A5C4QZR9</accession>
<dbReference type="Proteomes" id="UP000306145">
    <property type="component" value="Unassembled WGS sequence"/>
</dbReference>
<keyword evidence="4" id="KW-1185">Reference proteome</keyword>
<feature type="region of interest" description="Disordered" evidence="1">
    <location>
        <begin position="128"/>
        <end position="156"/>
    </location>
</feature>
<feature type="domain" description="Putative glycogen debranching enzyme N-terminal" evidence="2">
    <location>
        <begin position="25"/>
        <end position="123"/>
    </location>
</feature>
<comment type="caution">
    <text evidence="3">The sequence shown here is derived from an EMBL/GenBank/DDBJ whole genome shotgun (WGS) entry which is preliminary data.</text>
</comment>
<proteinExistence type="predicted"/>
<dbReference type="EMBL" id="VDFY01000080">
    <property type="protein sequence ID" value="TNH31263.1"/>
    <property type="molecule type" value="Genomic_DNA"/>
</dbReference>
<evidence type="ECO:0000313" key="4">
    <source>
        <dbReference type="Proteomes" id="UP000306145"/>
    </source>
</evidence>
<gene>
    <name evidence="3" type="ORF">FHG89_03205</name>
</gene>
<evidence type="ECO:0000259" key="2">
    <source>
        <dbReference type="Pfam" id="PF14742"/>
    </source>
</evidence>
<sequence>MRFPDSGDQRSIPPDLGPDSLAVLSGPTFLYSNATGDVPPGSIGGLVHLDTRLISGWSLTVNGGALLVLRAETIDHYSAQYVLSNPELPGLPLNSLGLRRLRYVGDGFHERVELISFRLERVRGGAAAGRRRGLRRPVRGQVDGPGPLRRDHTAPRRRRLRAVLLLPARRLLGADPGVLRNAGGPHRGRRAGLGAEPEPPPGVAARPARAVAARDGGGRAGPG</sequence>
<organism evidence="3 4">
    <name type="scientific">Micromonospora orduensis</name>
    <dbReference type="NCBI Taxonomy" id="1420891"/>
    <lineage>
        <taxon>Bacteria</taxon>
        <taxon>Bacillati</taxon>
        <taxon>Actinomycetota</taxon>
        <taxon>Actinomycetes</taxon>
        <taxon>Micromonosporales</taxon>
        <taxon>Micromonosporaceae</taxon>
        <taxon>Micromonospora</taxon>
    </lineage>
</organism>